<dbReference type="Proteomes" id="UP000239650">
    <property type="component" value="Unassembled WGS sequence"/>
</dbReference>
<evidence type="ECO:0000313" key="2">
    <source>
        <dbReference type="EMBL" id="SPE23121.1"/>
    </source>
</evidence>
<dbReference type="InterPro" id="IPR000944">
    <property type="entry name" value="Tscrpt_reg_Rrf2"/>
</dbReference>
<dbReference type="InterPro" id="IPR036390">
    <property type="entry name" value="WH_DNA-bd_sf"/>
</dbReference>
<dbReference type="EMBL" id="MKGH01000014">
    <property type="protein sequence ID" value="PKX78720.1"/>
    <property type="molecule type" value="Genomic_DNA"/>
</dbReference>
<dbReference type="InterPro" id="IPR030489">
    <property type="entry name" value="TR_Rrf2-type_CS"/>
</dbReference>
<accession>A0A094XXF9</accession>
<dbReference type="SUPFAM" id="SSF46785">
    <property type="entry name" value="Winged helix' DNA-binding domain"/>
    <property type="match status" value="1"/>
</dbReference>
<sequence length="171" mass="18892">MQLTRAFEQATCIIVLLATQDPEHTISSEVIHHRLGGSQTYLRKIIRKLVVAGLVKSVSGNSGGFTLARPASEVSIYDVVLATEGQIKSYPDTGKLDTVFNDFQPVAKQGTLIINAAFHKADMLWANELKKQTVSGLIIETMGHPDIPVIDWNQSAEQRELLIQKIIKNLK</sequence>
<name>A0A094XXF9_LATSK</name>
<evidence type="ECO:0000313" key="1">
    <source>
        <dbReference type="EMBL" id="PKX78720.1"/>
    </source>
</evidence>
<comment type="caution">
    <text evidence="2">The sequence shown here is derived from an EMBL/GenBank/DDBJ whole genome shotgun (WGS) entry which is preliminary data.</text>
</comment>
<evidence type="ECO:0000313" key="3">
    <source>
        <dbReference type="Proteomes" id="UP000234349"/>
    </source>
</evidence>
<dbReference type="InterPro" id="IPR036388">
    <property type="entry name" value="WH-like_DNA-bd_sf"/>
</dbReference>
<dbReference type="EMBL" id="OKRC01000011">
    <property type="protein sequence ID" value="SPE23121.1"/>
    <property type="molecule type" value="Genomic_DNA"/>
</dbReference>
<protein>
    <submittedName>
        <fullName evidence="2">Iron-responsive transcriptional regulator</fullName>
    </submittedName>
    <submittedName>
        <fullName evidence="1">Rrf2 family transcriptional regulator</fullName>
    </submittedName>
</protein>
<dbReference type="GeneID" id="57132751"/>
<dbReference type="PANTHER" id="PTHR33221">
    <property type="entry name" value="WINGED HELIX-TURN-HELIX TRANSCRIPTIONAL REGULATOR, RRF2 FAMILY"/>
    <property type="match status" value="1"/>
</dbReference>
<dbReference type="Proteomes" id="UP000234349">
    <property type="component" value="Unassembled WGS sequence"/>
</dbReference>
<gene>
    <name evidence="1" type="ORF">CUR37_04070</name>
    <name evidence="2" type="ORF">LAS9267_01923</name>
</gene>
<reference evidence="2 4" key="2">
    <citation type="submission" date="2018-02" db="EMBL/GenBank/DDBJ databases">
        <authorList>
            <person name="Rodrigo-Torres L."/>
            <person name="Arahal R. D."/>
            <person name="Lucena T."/>
        </authorList>
    </citation>
    <scope>NUCLEOTIDE SEQUENCE [LARGE SCALE GENOMIC DNA]</scope>
    <source>
        <strain evidence="2 4">CECT 9267</strain>
    </source>
</reference>
<dbReference type="PANTHER" id="PTHR33221:SF9">
    <property type="entry name" value="RRF2 FAMILY PROTEIN"/>
    <property type="match status" value="1"/>
</dbReference>
<dbReference type="Pfam" id="PF02082">
    <property type="entry name" value="Rrf2"/>
    <property type="match status" value="1"/>
</dbReference>
<dbReference type="GO" id="GO:0005829">
    <property type="term" value="C:cytosol"/>
    <property type="evidence" value="ECO:0007669"/>
    <property type="project" value="TreeGrafter"/>
</dbReference>
<dbReference type="GO" id="GO:0003700">
    <property type="term" value="F:DNA-binding transcription factor activity"/>
    <property type="evidence" value="ECO:0007669"/>
    <property type="project" value="TreeGrafter"/>
</dbReference>
<dbReference type="RefSeq" id="WP_011375504.1">
    <property type="nucleotide sequence ID" value="NZ_AP017931.1"/>
</dbReference>
<organism evidence="2 4">
    <name type="scientific">Latilactobacillus sakei</name>
    <name type="common">Lactobacillus sakei</name>
    <dbReference type="NCBI Taxonomy" id="1599"/>
    <lineage>
        <taxon>Bacteria</taxon>
        <taxon>Bacillati</taxon>
        <taxon>Bacillota</taxon>
        <taxon>Bacilli</taxon>
        <taxon>Lactobacillales</taxon>
        <taxon>Lactobacillaceae</taxon>
        <taxon>Latilactobacillus</taxon>
    </lineage>
</organism>
<proteinExistence type="predicted"/>
<evidence type="ECO:0000313" key="4">
    <source>
        <dbReference type="Proteomes" id="UP000239650"/>
    </source>
</evidence>
<dbReference type="Gene3D" id="1.10.10.10">
    <property type="entry name" value="Winged helix-like DNA-binding domain superfamily/Winged helix DNA-binding domain"/>
    <property type="match status" value="1"/>
</dbReference>
<dbReference type="AlphaFoldDB" id="A0A094XXF9"/>
<dbReference type="PROSITE" id="PS51197">
    <property type="entry name" value="HTH_RRF2_2"/>
    <property type="match status" value="1"/>
</dbReference>
<dbReference type="NCBIfam" id="TIGR00738">
    <property type="entry name" value="rrf2_super"/>
    <property type="match status" value="1"/>
</dbReference>
<reference evidence="1 3" key="1">
    <citation type="submission" date="2016-09" db="EMBL/GenBank/DDBJ databases">
        <authorList>
            <person name="Inglin R.C."/>
        </authorList>
    </citation>
    <scope>NUCLEOTIDE SEQUENCE [LARGE SCALE GENOMIC DNA]</scope>
    <source>
        <strain evidence="1 3">RI-517</strain>
    </source>
</reference>
<dbReference type="PROSITE" id="PS01332">
    <property type="entry name" value="HTH_RRF2_1"/>
    <property type="match status" value="1"/>
</dbReference>